<dbReference type="Pfam" id="PF13495">
    <property type="entry name" value="Phage_int_SAM_4"/>
    <property type="match status" value="1"/>
</dbReference>
<gene>
    <name evidence="3" type="ORF">F989_02449</name>
</gene>
<dbReference type="Proteomes" id="UP000018426">
    <property type="component" value="Unassembled WGS sequence"/>
</dbReference>
<dbReference type="GO" id="GO:0015074">
    <property type="term" value="P:DNA integration"/>
    <property type="evidence" value="ECO:0007669"/>
    <property type="project" value="InterPro"/>
</dbReference>
<dbReference type="EMBL" id="APOL01000042">
    <property type="protein sequence ID" value="ENU32469.1"/>
    <property type="molecule type" value="Genomic_DNA"/>
</dbReference>
<name>N8RG00_9GAMM</name>
<dbReference type="GO" id="GO:0003677">
    <property type="term" value="F:DNA binding"/>
    <property type="evidence" value="ECO:0007669"/>
    <property type="project" value="UniProtKB-KW"/>
</dbReference>
<dbReference type="HOGENOM" id="CLU_2434180_0_0_6"/>
<evidence type="ECO:0000256" key="1">
    <source>
        <dbReference type="ARBA" id="ARBA00023125"/>
    </source>
</evidence>
<evidence type="ECO:0000259" key="2">
    <source>
        <dbReference type="Pfam" id="PF13495"/>
    </source>
</evidence>
<dbReference type="Gene3D" id="1.10.150.130">
    <property type="match status" value="1"/>
</dbReference>
<organism evidence="3 4">
    <name type="scientific">Acinetobacter parvus NIPH 1103</name>
    <dbReference type="NCBI Taxonomy" id="1217671"/>
    <lineage>
        <taxon>Bacteria</taxon>
        <taxon>Pseudomonadati</taxon>
        <taxon>Pseudomonadota</taxon>
        <taxon>Gammaproteobacteria</taxon>
        <taxon>Moraxellales</taxon>
        <taxon>Moraxellaceae</taxon>
        <taxon>Acinetobacter</taxon>
    </lineage>
</organism>
<evidence type="ECO:0000313" key="3">
    <source>
        <dbReference type="EMBL" id="ENU32469.1"/>
    </source>
</evidence>
<accession>N8RG00</accession>
<keyword evidence="1" id="KW-0238">DNA-binding</keyword>
<dbReference type="STRING" id="134533.GCA_001485085_00262"/>
<reference evidence="3 4" key="1">
    <citation type="submission" date="2013-02" db="EMBL/GenBank/DDBJ databases">
        <title>The Genome Sequence of Acinetobacter parvus NIPH 1103.</title>
        <authorList>
            <consortium name="The Broad Institute Genome Sequencing Platform"/>
            <consortium name="The Broad Institute Genome Sequencing Center for Infectious Disease"/>
            <person name="Cerqueira G."/>
            <person name="Feldgarden M."/>
            <person name="Courvalin P."/>
            <person name="Perichon B."/>
            <person name="Grillot-Courvalin C."/>
            <person name="Clermont D."/>
            <person name="Rocha E."/>
            <person name="Yoon E.-J."/>
            <person name="Nemec A."/>
            <person name="Walker B."/>
            <person name="Young S.K."/>
            <person name="Zeng Q."/>
            <person name="Gargeya S."/>
            <person name="Fitzgerald M."/>
            <person name="Haas B."/>
            <person name="Abouelleil A."/>
            <person name="Alvarado L."/>
            <person name="Arachchi H.M."/>
            <person name="Berlin A.M."/>
            <person name="Chapman S.B."/>
            <person name="Dewar J."/>
            <person name="Goldberg J."/>
            <person name="Griggs A."/>
            <person name="Gujja S."/>
            <person name="Hansen M."/>
            <person name="Howarth C."/>
            <person name="Imamovic A."/>
            <person name="Larimer J."/>
            <person name="McCowan C."/>
            <person name="Murphy C."/>
            <person name="Neiman D."/>
            <person name="Pearson M."/>
            <person name="Priest M."/>
            <person name="Roberts A."/>
            <person name="Saif S."/>
            <person name="Shea T."/>
            <person name="Sisk P."/>
            <person name="Sykes S."/>
            <person name="Wortman J."/>
            <person name="Nusbaum C."/>
            <person name="Birren B."/>
        </authorList>
    </citation>
    <scope>NUCLEOTIDE SEQUENCE [LARGE SCALE GENOMIC DNA]</scope>
    <source>
        <strain evidence="3 4">NIPH 1103</strain>
    </source>
</reference>
<dbReference type="AlphaFoldDB" id="N8RG00"/>
<proteinExistence type="predicted"/>
<protein>
    <recommendedName>
        <fullName evidence="2">Integrase SAM-like N-terminal domain-containing protein</fullName>
    </recommendedName>
</protein>
<sequence length="90" mass="10745">MSVQQPKLLDLVRQRIRYKHMSYRTEQAYCGWIKRYVIYLGFGYFPHLMNPLIQGQEFLDGIIFIIKVCNAHSKLLCSKRISQNLLHCIR</sequence>
<dbReference type="InterPro" id="IPR010998">
    <property type="entry name" value="Integrase_recombinase_N"/>
</dbReference>
<feature type="domain" description="Integrase SAM-like N-terminal" evidence="2">
    <location>
        <begin position="8"/>
        <end position="39"/>
    </location>
</feature>
<dbReference type="InterPro" id="IPR004107">
    <property type="entry name" value="Integrase_SAM-like_N"/>
</dbReference>
<evidence type="ECO:0000313" key="4">
    <source>
        <dbReference type="Proteomes" id="UP000018426"/>
    </source>
</evidence>
<comment type="caution">
    <text evidence="3">The sequence shown here is derived from an EMBL/GenBank/DDBJ whole genome shotgun (WGS) entry which is preliminary data.</text>
</comment>